<gene>
    <name evidence="1" type="ORF">GXP69_14465</name>
</gene>
<dbReference type="Pfam" id="PF04338">
    <property type="entry name" value="DUF481"/>
    <property type="match status" value="1"/>
</dbReference>
<evidence type="ECO:0000313" key="2">
    <source>
        <dbReference type="Proteomes" id="UP000474777"/>
    </source>
</evidence>
<evidence type="ECO:0000313" key="1">
    <source>
        <dbReference type="EMBL" id="NEM98903.1"/>
    </source>
</evidence>
<sequence>MSNESDNSIPKTIIDRNYSLQFVKYIIKFSLVVGIVMSTSLTANAQILNIERARVERDSANYFTGKAGFNFSMFNRNAGKDNPNNFLQLTFNSDLAYISEKHSYLLLNYYNYLLINYDNKEQRNTVASNGHIHFRANLLRQRRLSYELFTQFQTDKARGLDLRTLAGAGVRLAVFRHENTSLYFGSGLMHEHETWQSPETGNQIKSDLAKLTNYVSTRAVLNSNVTIEGIVYYQTGYDSGIEAFRNRVSGDTNLLFKLNNVLSFRTGFSCTFEDKPIVPVTRFVYAITNGVQLNF</sequence>
<accession>A0A6B3LSW9</accession>
<dbReference type="RefSeq" id="WP_163915789.1">
    <property type="nucleotide sequence ID" value="NZ_JAAGWD010000006.1"/>
</dbReference>
<protein>
    <submittedName>
        <fullName evidence="1">DUF481 domain-containing protein</fullName>
    </submittedName>
</protein>
<dbReference type="InterPro" id="IPR007433">
    <property type="entry name" value="DUF481"/>
</dbReference>
<organism evidence="1 2">
    <name type="scientific">Pontibacter burrus</name>
    <dbReference type="NCBI Taxonomy" id="2704466"/>
    <lineage>
        <taxon>Bacteria</taxon>
        <taxon>Pseudomonadati</taxon>
        <taxon>Bacteroidota</taxon>
        <taxon>Cytophagia</taxon>
        <taxon>Cytophagales</taxon>
        <taxon>Hymenobacteraceae</taxon>
        <taxon>Pontibacter</taxon>
    </lineage>
</organism>
<dbReference type="Proteomes" id="UP000474777">
    <property type="component" value="Unassembled WGS sequence"/>
</dbReference>
<dbReference type="AlphaFoldDB" id="A0A6B3LSW9"/>
<proteinExistence type="predicted"/>
<keyword evidence="2" id="KW-1185">Reference proteome</keyword>
<dbReference type="EMBL" id="JAAGWD010000006">
    <property type="protein sequence ID" value="NEM98903.1"/>
    <property type="molecule type" value="Genomic_DNA"/>
</dbReference>
<name>A0A6B3LSW9_9BACT</name>
<comment type="caution">
    <text evidence="1">The sequence shown here is derived from an EMBL/GenBank/DDBJ whole genome shotgun (WGS) entry which is preliminary data.</text>
</comment>
<reference evidence="1 2" key="1">
    <citation type="submission" date="2020-02" db="EMBL/GenBank/DDBJ databases">
        <authorList>
            <person name="Kim M.K."/>
        </authorList>
    </citation>
    <scope>NUCLEOTIDE SEQUENCE [LARGE SCALE GENOMIC DNA]</scope>
    <source>
        <strain evidence="1 2">BT327</strain>
    </source>
</reference>